<evidence type="ECO:0000313" key="9">
    <source>
        <dbReference type="EMBL" id="VYU32073.1"/>
    </source>
</evidence>
<evidence type="ECO:0000256" key="4">
    <source>
        <dbReference type="ARBA" id="ARBA00022692"/>
    </source>
</evidence>
<feature type="domain" description="Major facilitator superfamily (MFS) profile" evidence="8">
    <location>
        <begin position="12"/>
        <end position="426"/>
    </location>
</feature>
<dbReference type="EMBL" id="CACRTR010000009">
    <property type="protein sequence ID" value="VYU32073.1"/>
    <property type="molecule type" value="Genomic_DNA"/>
</dbReference>
<dbReference type="PANTHER" id="PTHR23517">
    <property type="entry name" value="RESISTANCE PROTEIN MDTM, PUTATIVE-RELATED-RELATED"/>
    <property type="match status" value="1"/>
</dbReference>
<dbReference type="InterPro" id="IPR050171">
    <property type="entry name" value="MFS_Transporters"/>
</dbReference>
<comment type="subcellular location">
    <subcellularLocation>
        <location evidence="1">Cell membrane</location>
        <topology evidence="1">Multi-pass membrane protein</topology>
    </subcellularLocation>
</comment>
<evidence type="ECO:0000259" key="8">
    <source>
        <dbReference type="PROSITE" id="PS50850"/>
    </source>
</evidence>
<feature type="transmembrane region" description="Helical" evidence="7">
    <location>
        <begin position="240"/>
        <end position="262"/>
    </location>
</feature>
<feature type="transmembrane region" description="Helical" evidence="7">
    <location>
        <begin position="403"/>
        <end position="425"/>
    </location>
</feature>
<feature type="transmembrane region" description="Helical" evidence="7">
    <location>
        <begin position="110"/>
        <end position="130"/>
    </location>
</feature>
<dbReference type="InterPro" id="IPR020846">
    <property type="entry name" value="MFS_dom"/>
</dbReference>
<dbReference type="Gene3D" id="1.20.1250.20">
    <property type="entry name" value="MFS general substrate transporter like domains"/>
    <property type="match status" value="2"/>
</dbReference>
<keyword evidence="4 7" id="KW-0812">Transmembrane</keyword>
<proteinExistence type="predicted"/>
<keyword evidence="2" id="KW-0813">Transport</keyword>
<feature type="transmembrane region" description="Helical" evidence="7">
    <location>
        <begin position="330"/>
        <end position="348"/>
    </location>
</feature>
<dbReference type="PANTHER" id="PTHR23517:SF3">
    <property type="entry name" value="INTEGRAL MEMBRANE TRANSPORT PROTEIN"/>
    <property type="match status" value="1"/>
</dbReference>
<dbReference type="InterPro" id="IPR036259">
    <property type="entry name" value="MFS_trans_sf"/>
</dbReference>
<feature type="transmembrane region" description="Helical" evidence="7">
    <location>
        <begin position="85"/>
        <end position="104"/>
    </location>
</feature>
<dbReference type="AlphaFoldDB" id="A0A6N3E186"/>
<evidence type="ECO:0000256" key="5">
    <source>
        <dbReference type="ARBA" id="ARBA00022989"/>
    </source>
</evidence>
<feature type="transmembrane region" description="Helical" evidence="7">
    <location>
        <begin position="9"/>
        <end position="27"/>
    </location>
</feature>
<evidence type="ECO:0000256" key="2">
    <source>
        <dbReference type="ARBA" id="ARBA00022448"/>
    </source>
</evidence>
<feature type="transmembrane region" description="Helical" evidence="7">
    <location>
        <begin position="59"/>
        <end position="78"/>
    </location>
</feature>
<accession>A0A6N3E186</accession>
<feature type="transmembrane region" description="Helical" evidence="7">
    <location>
        <begin position="307"/>
        <end position="324"/>
    </location>
</feature>
<keyword evidence="3" id="KW-1003">Cell membrane</keyword>
<evidence type="ECO:0000256" key="1">
    <source>
        <dbReference type="ARBA" id="ARBA00004651"/>
    </source>
</evidence>
<dbReference type="GO" id="GO:0005886">
    <property type="term" value="C:plasma membrane"/>
    <property type="evidence" value="ECO:0007669"/>
    <property type="project" value="UniProtKB-SubCell"/>
</dbReference>
<dbReference type="InterPro" id="IPR011701">
    <property type="entry name" value="MFS"/>
</dbReference>
<feature type="transmembrane region" description="Helical" evidence="7">
    <location>
        <begin position="282"/>
        <end position="300"/>
    </location>
</feature>
<keyword evidence="5 7" id="KW-1133">Transmembrane helix</keyword>
<feature type="transmembrane region" description="Helical" evidence="7">
    <location>
        <begin position="360"/>
        <end position="383"/>
    </location>
</feature>
<dbReference type="SUPFAM" id="SSF103473">
    <property type="entry name" value="MFS general substrate transporter"/>
    <property type="match status" value="1"/>
</dbReference>
<feature type="transmembrane region" description="Helical" evidence="7">
    <location>
        <begin position="151"/>
        <end position="169"/>
    </location>
</feature>
<reference evidence="9" key="1">
    <citation type="submission" date="2019-11" db="EMBL/GenBank/DDBJ databases">
        <authorList>
            <person name="Feng L."/>
        </authorList>
    </citation>
    <scope>NUCLEOTIDE SEQUENCE</scope>
    <source>
        <strain evidence="9">ElimosumLFYP34</strain>
    </source>
</reference>
<evidence type="ECO:0000256" key="3">
    <source>
        <dbReference type="ARBA" id="ARBA00022475"/>
    </source>
</evidence>
<organism evidence="9">
    <name type="scientific">Eubacterium limosum</name>
    <dbReference type="NCBI Taxonomy" id="1736"/>
    <lineage>
        <taxon>Bacteria</taxon>
        <taxon>Bacillati</taxon>
        <taxon>Bacillota</taxon>
        <taxon>Clostridia</taxon>
        <taxon>Eubacteriales</taxon>
        <taxon>Eubacteriaceae</taxon>
        <taxon>Eubacterium</taxon>
    </lineage>
</organism>
<gene>
    <name evidence="9" type="primary">yqcE_8</name>
    <name evidence="9" type="ORF">ELLFYP34_03235</name>
</gene>
<sequence>MKVTGKKRWVVLTLVSLLGGIMVYVPFLRYNYYDQMITVFTQFKPIVSESYAHEFIGDIGLWFGIFSVLIYPIGGILADKFSERNLLVIGAAIMGLASFWYGMVPGSTEIMIIHILYGIGTSIFIWSAYLKVVRKMGTDAEQGRMYSTSEFVRAIVGTAIGFFGASLLNKAIFPGTGVDAQVLGQQWQLMLFFNGALFIVLGILIFILVPRKITGAEESNEVVQEGFSMKSITTVLKMPGTWLLALLIFFCFSFTSAGAGYLGTYTTNILGISETQASNFAVIRNYIIAGLSTLAIGFIADKIGSKVKTLGIYLVLATVMAVVMILTKDATMLCIVVTFVFATVYTGMRGIYFATLSEVGIPLSLTGVATGIISLICYTPDIYFAKLAGSWLDAYGSAGYDFIWYWAIGCGILGIITAVITLAYSKKLQAKNKTKQPAAETAADAE</sequence>
<dbReference type="GO" id="GO:0022857">
    <property type="term" value="F:transmembrane transporter activity"/>
    <property type="evidence" value="ECO:0007669"/>
    <property type="project" value="InterPro"/>
</dbReference>
<name>A0A6N3E186_EUBLI</name>
<evidence type="ECO:0000256" key="6">
    <source>
        <dbReference type="ARBA" id="ARBA00023136"/>
    </source>
</evidence>
<keyword evidence="6 7" id="KW-0472">Membrane</keyword>
<protein>
    <submittedName>
        <fullName evidence="9">Inner membrane protein YqcE</fullName>
    </submittedName>
</protein>
<evidence type="ECO:0000256" key="7">
    <source>
        <dbReference type="SAM" id="Phobius"/>
    </source>
</evidence>
<dbReference type="PROSITE" id="PS50850">
    <property type="entry name" value="MFS"/>
    <property type="match status" value="1"/>
</dbReference>
<dbReference type="Pfam" id="PF07690">
    <property type="entry name" value="MFS_1"/>
    <property type="match status" value="1"/>
</dbReference>
<feature type="transmembrane region" description="Helical" evidence="7">
    <location>
        <begin position="189"/>
        <end position="209"/>
    </location>
</feature>
<dbReference type="CDD" id="cd06174">
    <property type="entry name" value="MFS"/>
    <property type="match status" value="1"/>
</dbReference>